<keyword evidence="2" id="KW-1185">Reference proteome</keyword>
<dbReference type="InterPro" id="IPR008480">
    <property type="entry name" value="DUF761_pln"/>
</dbReference>
<evidence type="ECO:0000313" key="2">
    <source>
        <dbReference type="Proteomes" id="UP001374535"/>
    </source>
</evidence>
<reference evidence="1 2" key="1">
    <citation type="journal article" date="2023" name="Life. Sci Alliance">
        <title>Evolutionary insights into 3D genome organization and epigenetic landscape of Vigna mungo.</title>
        <authorList>
            <person name="Junaid A."/>
            <person name="Singh B."/>
            <person name="Bhatia S."/>
        </authorList>
    </citation>
    <scope>NUCLEOTIDE SEQUENCE [LARGE SCALE GENOMIC DNA]</scope>
    <source>
        <strain evidence="1">Urdbean</strain>
    </source>
</reference>
<protein>
    <recommendedName>
        <fullName evidence="3">Avr9/Cf-9 rapidly elicited protein 146</fullName>
    </recommendedName>
</protein>
<accession>A0AAQ3S2X7</accession>
<dbReference type="Pfam" id="PF05553">
    <property type="entry name" value="DUF761"/>
    <property type="match status" value="1"/>
</dbReference>
<organism evidence="1 2">
    <name type="scientific">Vigna mungo</name>
    <name type="common">Black gram</name>
    <name type="synonym">Phaseolus mungo</name>
    <dbReference type="NCBI Taxonomy" id="3915"/>
    <lineage>
        <taxon>Eukaryota</taxon>
        <taxon>Viridiplantae</taxon>
        <taxon>Streptophyta</taxon>
        <taxon>Embryophyta</taxon>
        <taxon>Tracheophyta</taxon>
        <taxon>Spermatophyta</taxon>
        <taxon>Magnoliopsida</taxon>
        <taxon>eudicotyledons</taxon>
        <taxon>Gunneridae</taxon>
        <taxon>Pentapetalae</taxon>
        <taxon>rosids</taxon>
        <taxon>fabids</taxon>
        <taxon>Fabales</taxon>
        <taxon>Fabaceae</taxon>
        <taxon>Papilionoideae</taxon>
        <taxon>50 kb inversion clade</taxon>
        <taxon>NPAAA clade</taxon>
        <taxon>indigoferoid/millettioid clade</taxon>
        <taxon>Phaseoleae</taxon>
        <taxon>Vigna</taxon>
    </lineage>
</organism>
<sequence>MRHAARGVVKSIVKNHLLKYRYPIIISKHCPLYTPTLDTPQNIPIHLFQHIQQQSLIHSLTTHHLQTMEIQKSPSPSPQLAAARKLWNVVRIVFLMLRKGIAKSKHAVDFNFNGGKLAAAKAILHLQRHHHDAVYPHRDYEFSCSNSPAVTFPFHVTKRGKHRTRFPQYGDASSVQKVLEILNSNNPTEGSPLVKSPIGKKVRITDSPFPLKEEEEDNQVDVAAEEFIKRFYKDLNLQQKMAAIESPYHSNFWGR</sequence>
<dbReference type="PANTHER" id="PTHR33265">
    <property type="entry name" value="AVR9/CF-9 RAPIDLY ELICITED PROTEIN-RELATED"/>
    <property type="match status" value="1"/>
</dbReference>
<dbReference type="Proteomes" id="UP001374535">
    <property type="component" value="Chromosome 4"/>
</dbReference>
<proteinExistence type="predicted"/>
<dbReference type="EMBL" id="CP144697">
    <property type="protein sequence ID" value="WVZ15512.1"/>
    <property type="molecule type" value="Genomic_DNA"/>
</dbReference>
<gene>
    <name evidence="1" type="ORF">V8G54_013078</name>
</gene>
<name>A0AAQ3S2X7_VIGMU</name>
<evidence type="ECO:0000313" key="1">
    <source>
        <dbReference type="EMBL" id="WVZ15512.1"/>
    </source>
</evidence>
<dbReference type="AlphaFoldDB" id="A0AAQ3S2X7"/>
<evidence type="ECO:0008006" key="3">
    <source>
        <dbReference type="Google" id="ProtNLM"/>
    </source>
</evidence>
<dbReference type="PANTHER" id="PTHR33265:SF45">
    <property type="entry name" value="AVR9_CF-9 RAPIDLY ELICITED PROTEIN"/>
    <property type="match status" value="1"/>
</dbReference>